<evidence type="ECO:0000256" key="1">
    <source>
        <dbReference type="SAM" id="Phobius"/>
    </source>
</evidence>
<keyword evidence="1" id="KW-1133">Transmembrane helix</keyword>
<evidence type="ECO:0000313" key="3">
    <source>
        <dbReference type="Proteomes" id="UP000183832"/>
    </source>
</evidence>
<sequence>MCQEFGYLFQQKIFYGDFIMVAFIYLNFNIFDLKCLATCAFGNLEHFKNLNTLEKFHFREMLLAAFSFQV</sequence>
<gene>
    <name evidence="2" type="ORF">CLUMA_CG016977</name>
</gene>
<proteinExistence type="predicted"/>
<keyword evidence="1" id="KW-0472">Membrane</keyword>
<organism evidence="2 3">
    <name type="scientific">Clunio marinus</name>
    <dbReference type="NCBI Taxonomy" id="568069"/>
    <lineage>
        <taxon>Eukaryota</taxon>
        <taxon>Metazoa</taxon>
        <taxon>Ecdysozoa</taxon>
        <taxon>Arthropoda</taxon>
        <taxon>Hexapoda</taxon>
        <taxon>Insecta</taxon>
        <taxon>Pterygota</taxon>
        <taxon>Neoptera</taxon>
        <taxon>Endopterygota</taxon>
        <taxon>Diptera</taxon>
        <taxon>Nematocera</taxon>
        <taxon>Chironomoidea</taxon>
        <taxon>Chironomidae</taxon>
        <taxon>Clunio</taxon>
    </lineage>
</organism>
<dbReference type="EMBL" id="CVRI01000060">
    <property type="protein sequence ID" value="CRL03847.1"/>
    <property type="molecule type" value="Genomic_DNA"/>
</dbReference>
<dbReference type="Proteomes" id="UP000183832">
    <property type="component" value="Unassembled WGS sequence"/>
</dbReference>
<keyword evidence="3" id="KW-1185">Reference proteome</keyword>
<name>A0A1J1IUI6_9DIPT</name>
<evidence type="ECO:0000313" key="2">
    <source>
        <dbReference type="EMBL" id="CRL03847.1"/>
    </source>
</evidence>
<protein>
    <submittedName>
        <fullName evidence="2">CLUMA_CG016977, isoform A</fullName>
    </submittedName>
</protein>
<feature type="transmembrane region" description="Helical" evidence="1">
    <location>
        <begin position="12"/>
        <end position="31"/>
    </location>
</feature>
<dbReference type="AlphaFoldDB" id="A0A1J1IUI6"/>
<reference evidence="2 3" key="1">
    <citation type="submission" date="2015-04" db="EMBL/GenBank/DDBJ databases">
        <authorList>
            <person name="Syromyatnikov M.Y."/>
            <person name="Popov V.N."/>
        </authorList>
    </citation>
    <scope>NUCLEOTIDE SEQUENCE [LARGE SCALE GENOMIC DNA]</scope>
</reference>
<keyword evidence="1" id="KW-0812">Transmembrane</keyword>
<accession>A0A1J1IUI6</accession>